<evidence type="ECO:0000313" key="3">
    <source>
        <dbReference type="Proteomes" id="UP000076842"/>
    </source>
</evidence>
<feature type="region of interest" description="Disordered" evidence="1">
    <location>
        <begin position="1"/>
        <end position="37"/>
    </location>
</feature>
<dbReference type="AlphaFoldDB" id="A0A165GRG8"/>
<dbReference type="OrthoDB" id="2139939at2759"/>
<feature type="compositionally biased region" description="Basic and acidic residues" evidence="1">
    <location>
        <begin position="262"/>
        <end position="317"/>
    </location>
</feature>
<organism evidence="2 3">
    <name type="scientific">Calocera cornea HHB12733</name>
    <dbReference type="NCBI Taxonomy" id="1353952"/>
    <lineage>
        <taxon>Eukaryota</taxon>
        <taxon>Fungi</taxon>
        <taxon>Dikarya</taxon>
        <taxon>Basidiomycota</taxon>
        <taxon>Agaricomycotina</taxon>
        <taxon>Dacrymycetes</taxon>
        <taxon>Dacrymycetales</taxon>
        <taxon>Dacrymycetaceae</taxon>
        <taxon>Calocera</taxon>
    </lineage>
</organism>
<sequence>MSTSPRPPKRRRISRSPSPARSRTPPPDLPHGANEISESDYYAKNDEFRVWLRESKHKYFDELSGEKARSYFRKFVRAWNRGNLPDTLYKGIASTSIAPAQQTAFKWGFADKSNRAEREALERARGEVGSLTWGGAQRASSRAGEGPGSGPGSGLEKKRVQGPSLPGRVAGPSMPSAADLRLAQESTQELLSHDRSLSLKQDRRQQKDRLEELAPREVGRERMLEKKRERREGDRAFREGGKGGGDEGLEVDEGRLMGGDSFQDRIRQRDAARGRFEEQKRAREREREAEVRERTSAMRARESETMEMFKRMARERFGAGPAGGTG</sequence>
<dbReference type="STRING" id="1353952.A0A165GRG8"/>
<evidence type="ECO:0000313" key="2">
    <source>
        <dbReference type="EMBL" id="KZT58380.1"/>
    </source>
</evidence>
<feature type="compositionally biased region" description="Basic and acidic residues" evidence="1">
    <location>
        <begin position="191"/>
        <end position="245"/>
    </location>
</feature>
<dbReference type="EMBL" id="KV423952">
    <property type="protein sequence ID" value="KZT58380.1"/>
    <property type="molecule type" value="Genomic_DNA"/>
</dbReference>
<reference evidence="2 3" key="1">
    <citation type="journal article" date="2016" name="Mol. Biol. Evol.">
        <title>Comparative Genomics of Early-Diverging Mushroom-Forming Fungi Provides Insights into the Origins of Lignocellulose Decay Capabilities.</title>
        <authorList>
            <person name="Nagy L.G."/>
            <person name="Riley R."/>
            <person name="Tritt A."/>
            <person name="Adam C."/>
            <person name="Daum C."/>
            <person name="Floudas D."/>
            <person name="Sun H."/>
            <person name="Yadav J.S."/>
            <person name="Pangilinan J."/>
            <person name="Larsson K.H."/>
            <person name="Matsuura K."/>
            <person name="Barry K."/>
            <person name="Labutti K."/>
            <person name="Kuo R."/>
            <person name="Ohm R.A."/>
            <person name="Bhattacharya S.S."/>
            <person name="Shirouzu T."/>
            <person name="Yoshinaga Y."/>
            <person name="Martin F.M."/>
            <person name="Grigoriev I.V."/>
            <person name="Hibbett D.S."/>
        </authorList>
    </citation>
    <scope>NUCLEOTIDE SEQUENCE [LARGE SCALE GENOMIC DNA]</scope>
    <source>
        <strain evidence="2 3">HHB12733</strain>
    </source>
</reference>
<dbReference type="PANTHER" id="PTHR34117">
    <property type="entry name" value="STYLE CELL-CYCLE INHIBITOR 1"/>
    <property type="match status" value="1"/>
</dbReference>
<dbReference type="InterPro" id="IPR044688">
    <property type="entry name" value="SCI-1-like"/>
</dbReference>
<feature type="region of interest" description="Disordered" evidence="1">
    <location>
        <begin position="123"/>
        <end position="326"/>
    </location>
</feature>
<evidence type="ECO:0000256" key="1">
    <source>
        <dbReference type="SAM" id="MobiDB-lite"/>
    </source>
</evidence>
<dbReference type="PANTHER" id="PTHR34117:SF1">
    <property type="entry name" value="STYLE CELL-CYCLE INHIBITOR 1"/>
    <property type="match status" value="1"/>
</dbReference>
<gene>
    <name evidence="2" type="ORF">CALCODRAFT_244310</name>
</gene>
<protein>
    <recommendedName>
        <fullName evidence="4">Splicing arginine serine-rich 12</fullName>
    </recommendedName>
</protein>
<name>A0A165GRG8_9BASI</name>
<accession>A0A165GRG8</accession>
<proteinExistence type="predicted"/>
<dbReference type="Proteomes" id="UP000076842">
    <property type="component" value="Unassembled WGS sequence"/>
</dbReference>
<dbReference type="InParanoid" id="A0A165GRG8"/>
<keyword evidence="3" id="KW-1185">Reference proteome</keyword>
<evidence type="ECO:0008006" key="4">
    <source>
        <dbReference type="Google" id="ProtNLM"/>
    </source>
</evidence>